<dbReference type="Gene3D" id="1.10.1660.10">
    <property type="match status" value="1"/>
</dbReference>
<dbReference type="InterPro" id="IPR000551">
    <property type="entry name" value="MerR-type_HTH_dom"/>
</dbReference>
<dbReference type="InterPro" id="IPR009061">
    <property type="entry name" value="DNA-bd_dom_put_sf"/>
</dbReference>
<keyword evidence="3" id="KW-0804">Transcription</keyword>
<evidence type="ECO:0000313" key="5">
    <source>
        <dbReference type="EMBL" id="VAW90757.1"/>
    </source>
</evidence>
<keyword evidence="1" id="KW-0805">Transcription regulation</keyword>
<protein>
    <submittedName>
        <fullName evidence="5">Transcriptional regulator, MerR family</fullName>
    </submittedName>
</protein>
<gene>
    <name evidence="5" type="ORF">MNBD_GAMMA22-1762</name>
</gene>
<dbReference type="EMBL" id="UOFS01000001">
    <property type="protein sequence ID" value="VAW90757.1"/>
    <property type="molecule type" value="Genomic_DNA"/>
</dbReference>
<evidence type="ECO:0000256" key="2">
    <source>
        <dbReference type="ARBA" id="ARBA00023125"/>
    </source>
</evidence>
<name>A0A3B0ZTU3_9ZZZZ</name>
<evidence type="ECO:0000259" key="4">
    <source>
        <dbReference type="PROSITE" id="PS50937"/>
    </source>
</evidence>
<dbReference type="PROSITE" id="PS50937">
    <property type="entry name" value="HTH_MERR_2"/>
    <property type="match status" value="1"/>
</dbReference>
<dbReference type="PRINTS" id="PR00040">
    <property type="entry name" value="HTHMERR"/>
</dbReference>
<dbReference type="AlphaFoldDB" id="A0A3B0ZTU3"/>
<dbReference type="SMART" id="SM00422">
    <property type="entry name" value="HTH_MERR"/>
    <property type="match status" value="1"/>
</dbReference>
<dbReference type="PANTHER" id="PTHR30204">
    <property type="entry name" value="REDOX-CYCLING DRUG-SENSING TRANSCRIPTIONAL ACTIVATOR SOXR"/>
    <property type="match status" value="1"/>
</dbReference>
<keyword evidence="2" id="KW-0238">DNA-binding</keyword>
<reference evidence="5" key="1">
    <citation type="submission" date="2018-06" db="EMBL/GenBank/DDBJ databases">
        <authorList>
            <person name="Zhirakovskaya E."/>
        </authorList>
    </citation>
    <scope>NUCLEOTIDE SEQUENCE</scope>
</reference>
<organism evidence="5">
    <name type="scientific">hydrothermal vent metagenome</name>
    <dbReference type="NCBI Taxonomy" id="652676"/>
    <lineage>
        <taxon>unclassified sequences</taxon>
        <taxon>metagenomes</taxon>
        <taxon>ecological metagenomes</taxon>
    </lineage>
</organism>
<sequence>MLTVSGLSKLANVTADSVRHYVRIGLLNPKRNQNNGYKIFEGSDIKKVKFIRQAKALGFTLSDISKILNHSYKGKSACPVVRKIIEKHIEENNVKVMELVALQKRMEDALKQWQTMPDGEPDGHAICYLIESIKL</sequence>
<dbReference type="SUPFAM" id="SSF46955">
    <property type="entry name" value="Putative DNA-binding domain"/>
    <property type="match status" value="1"/>
</dbReference>
<dbReference type="InterPro" id="IPR047057">
    <property type="entry name" value="MerR_fam"/>
</dbReference>
<proteinExistence type="predicted"/>
<dbReference type="Pfam" id="PF13411">
    <property type="entry name" value="MerR_1"/>
    <property type="match status" value="1"/>
</dbReference>
<dbReference type="GO" id="GO:0003677">
    <property type="term" value="F:DNA binding"/>
    <property type="evidence" value="ECO:0007669"/>
    <property type="project" value="UniProtKB-KW"/>
</dbReference>
<evidence type="ECO:0000256" key="1">
    <source>
        <dbReference type="ARBA" id="ARBA00023015"/>
    </source>
</evidence>
<dbReference type="PANTHER" id="PTHR30204:SF94">
    <property type="entry name" value="HEAVY METAL-DEPENDENT TRANSCRIPTIONAL REGULATOR HI_0293-RELATED"/>
    <property type="match status" value="1"/>
</dbReference>
<evidence type="ECO:0000256" key="3">
    <source>
        <dbReference type="ARBA" id="ARBA00023163"/>
    </source>
</evidence>
<dbReference type="GO" id="GO:0003700">
    <property type="term" value="F:DNA-binding transcription factor activity"/>
    <property type="evidence" value="ECO:0007669"/>
    <property type="project" value="InterPro"/>
</dbReference>
<accession>A0A3B0ZTU3</accession>
<feature type="domain" description="HTH merR-type" evidence="4">
    <location>
        <begin position="1"/>
        <end position="70"/>
    </location>
</feature>